<dbReference type="GO" id="GO:0016773">
    <property type="term" value="F:phosphotransferase activity, alcohol group as acceptor"/>
    <property type="evidence" value="ECO:0007669"/>
    <property type="project" value="InterPro"/>
</dbReference>
<organism evidence="1">
    <name type="scientific">uncultured Truepera sp</name>
    <dbReference type="NCBI Taxonomy" id="543023"/>
    <lineage>
        <taxon>Bacteria</taxon>
        <taxon>Thermotogati</taxon>
        <taxon>Deinococcota</taxon>
        <taxon>Deinococci</taxon>
        <taxon>Trueperales</taxon>
        <taxon>Trueperaceae</taxon>
        <taxon>Truepera</taxon>
        <taxon>environmental samples</taxon>
    </lineage>
</organism>
<accession>A0A6J4USW6</accession>
<proteinExistence type="predicted"/>
<gene>
    <name evidence="1" type="ORF">AVDCRST_MAG86-705</name>
</gene>
<dbReference type="AlphaFoldDB" id="A0A6J4USW6"/>
<dbReference type="EMBL" id="CADCWP010000035">
    <property type="protein sequence ID" value="CAA9559989.1"/>
    <property type="molecule type" value="Genomic_DNA"/>
</dbReference>
<dbReference type="InterPro" id="IPR006748">
    <property type="entry name" value="NH2Glyco/OHUrea_AB-resist_kin"/>
</dbReference>
<evidence type="ECO:0000313" key="1">
    <source>
        <dbReference type="EMBL" id="CAA9559989.1"/>
    </source>
</evidence>
<evidence type="ECO:0008006" key="2">
    <source>
        <dbReference type="Google" id="ProtNLM"/>
    </source>
</evidence>
<name>A0A6J4USW6_9DEIN</name>
<protein>
    <recommendedName>
        <fullName evidence="2">Streptomycin 6-kinase</fullName>
    </recommendedName>
</protein>
<sequence length="299" mass="33052">MNLPKPFLRTLRNVHADVDAWVVGLPETLAGLEALWHIRVTGLVPQLLYNLVAHAERADGTPCILKLSPPSDDLRREGQALSLYAGDGICRLLERDEGANALLLERLTPGVSLQELWTLEHDDAHTRVAAQLMQRLWRRVPEPHPFRPLRSWARELWDYEGTKIPAPQRVRARALLLELGPNTDPILLHADLHHGNILTTAVTTGSEPYLAIDPKGIVGARGYDVGTYLLNPVQATAKELTALAPQRLETFSRALGLSQRDLAALGFVHAVLSACWDADNHGDWDGRALEVARGLEPLV</sequence>
<dbReference type="SUPFAM" id="SSF56112">
    <property type="entry name" value="Protein kinase-like (PK-like)"/>
    <property type="match status" value="1"/>
</dbReference>
<dbReference type="GO" id="GO:0019748">
    <property type="term" value="P:secondary metabolic process"/>
    <property type="evidence" value="ECO:0007669"/>
    <property type="project" value="InterPro"/>
</dbReference>
<reference evidence="1" key="1">
    <citation type="submission" date="2020-02" db="EMBL/GenBank/DDBJ databases">
        <authorList>
            <person name="Meier V. D."/>
        </authorList>
    </citation>
    <scope>NUCLEOTIDE SEQUENCE</scope>
    <source>
        <strain evidence="1">AVDCRST_MAG86</strain>
    </source>
</reference>
<dbReference type="Gene3D" id="1.10.510.10">
    <property type="entry name" value="Transferase(Phosphotransferase) domain 1"/>
    <property type="match status" value="1"/>
</dbReference>
<dbReference type="InterPro" id="IPR011009">
    <property type="entry name" value="Kinase-like_dom_sf"/>
</dbReference>
<dbReference type="Pfam" id="PF04655">
    <property type="entry name" value="APH_6_hur"/>
    <property type="match status" value="1"/>
</dbReference>